<keyword evidence="2" id="KW-1185">Reference proteome</keyword>
<dbReference type="AlphaFoldDB" id="A0A699ZD76"/>
<proteinExistence type="predicted"/>
<gene>
    <name evidence="1" type="ORF">HaLaN_17716</name>
</gene>
<reference evidence="1 2" key="1">
    <citation type="submission" date="2020-02" db="EMBL/GenBank/DDBJ databases">
        <title>Draft genome sequence of Haematococcus lacustris strain NIES-144.</title>
        <authorList>
            <person name="Morimoto D."/>
            <person name="Nakagawa S."/>
            <person name="Yoshida T."/>
            <person name="Sawayama S."/>
        </authorList>
    </citation>
    <scope>NUCLEOTIDE SEQUENCE [LARGE SCALE GENOMIC DNA]</scope>
    <source>
        <strain evidence="1 2">NIES-144</strain>
    </source>
</reference>
<sequence>VGYMSHQLQATSKAILLRDQRKLEQELLGGEMAELTEELDTAYLKHLLRLREKKLSELAKTAADAAGATGAPDGDMDA</sequence>
<protein>
    <submittedName>
        <fullName evidence="1">Uncharacterized protein</fullName>
    </submittedName>
</protein>
<dbReference type="Proteomes" id="UP000485058">
    <property type="component" value="Unassembled WGS sequence"/>
</dbReference>
<feature type="non-terminal residue" evidence="1">
    <location>
        <position position="1"/>
    </location>
</feature>
<evidence type="ECO:0000313" key="1">
    <source>
        <dbReference type="EMBL" id="GFH20573.1"/>
    </source>
</evidence>
<evidence type="ECO:0000313" key="2">
    <source>
        <dbReference type="Proteomes" id="UP000485058"/>
    </source>
</evidence>
<accession>A0A699ZD76</accession>
<comment type="caution">
    <text evidence="1">The sequence shown here is derived from an EMBL/GenBank/DDBJ whole genome shotgun (WGS) entry which is preliminary data.</text>
</comment>
<dbReference type="EMBL" id="BLLF01001659">
    <property type="protein sequence ID" value="GFH20573.1"/>
    <property type="molecule type" value="Genomic_DNA"/>
</dbReference>
<organism evidence="1 2">
    <name type="scientific">Haematococcus lacustris</name>
    <name type="common">Green alga</name>
    <name type="synonym">Haematococcus pluvialis</name>
    <dbReference type="NCBI Taxonomy" id="44745"/>
    <lineage>
        <taxon>Eukaryota</taxon>
        <taxon>Viridiplantae</taxon>
        <taxon>Chlorophyta</taxon>
        <taxon>core chlorophytes</taxon>
        <taxon>Chlorophyceae</taxon>
        <taxon>CS clade</taxon>
        <taxon>Chlamydomonadales</taxon>
        <taxon>Haematococcaceae</taxon>
        <taxon>Haematococcus</taxon>
    </lineage>
</organism>
<feature type="non-terminal residue" evidence="1">
    <location>
        <position position="78"/>
    </location>
</feature>
<name>A0A699ZD76_HAELA</name>